<keyword evidence="3" id="KW-1185">Reference proteome</keyword>
<dbReference type="InterPro" id="IPR011051">
    <property type="entry name" value="RmlC_Cupin_sf"/>
</dbReference>
<proteinExistence type="predicted"/>
<dbReference type="InterPro" id="IPR014710">
    <property type="entry name" value="RmlC-like_jellyroll"/>
</dbReference>
<reference evidence="2 3" key="1">
    <citation type="submission" date="2016-11" db="EMBL/GenBank/DDBJ databases">
        <authorList>
            <person name="Varghese N."/>
            <person name="Submissions S."/>
        </authorList>
    </citation>
    <scope>NUCLEOTIDE SEQUENCE [LARGE SCALE GENOMIC DNA]</scope>
    <source>
        <strain evidence="2 3">DSM 29620</strain>
    </source>
</reference>
<dbReference type="AlphaFoldDB" id="A0A1M6RQC1"/>
<dbReference type="RefSeq" id="WP_188130048.1">
    <property type="nucleotide sequence ID" value="NZ_FQZZ01000004.1"/>
</dbReference>
<dbReference type="Gene3D" id="2.60.120.10">
    <property type="entry name" value="Jelly Rolls"/>
    <property type="match status" value="1"/>
</dbReference>
<feature type="non-terminal residue" evidence="2">
    <location>
        <position position="1"/>
    </location>
</feature>
<evidence type="ECO:0000313" key="3">
    <source>
        <dbReference type="Proteomes" id="UP000324252"/>
    </source>
</evidence>
<dbReference type="Pfam" id="PF12973">
    <property type="entry name" value="Cupin_7"/>
    <property type="match status" value="1"/>
</dbReference>
<sequence length="104" mass="11368">KSERAKVDDFYAARDNTMPSLPWPSIAPPFTHSHKGLELTLVLQGSFSDATGRFGIGDVEVADQDLEHTPMAGEGPPCICLAATSMPLKFNAFLPRLLQPLFRI</sequence>
<dbReference type="SUPFAM" id="SSF51182">
    <property type="entry name" value="RmlC-like cupins"/>
    <property type="match status" value="1"/>
</dbReference>
<protein>
    <submittedName>
        <fullName evidence="2">Anti-sigma factor, putative, ChrR family</fullName>
    </submittedName>
</protein>
<dbReference type="InterPro" id="IPR025979">
    <property type="entry name" value="ChrR-like_cupin_dom"/>
</dbReference>
<gene>
    <name evidence="2" type="ORF">SAMN05444142_104384</name>
</gene>
<accession>A0A1M6RQC1</accession>
<dbReference type="Proteomes" id="UP000324252">
    <property type="component" value="Unassembled WGS sequence"/>
</dbReference>
<evidence type="ECO:0000259" key="1">
    <source>
        <dbReference type="Pfam" id="PF12973"/>
    </source>
</evidence>
<organism evidence="2 3">
    <name type="scientific">Lutimaribacter pacificus</name>
    <dbReference type="NCBI Taxonomy" id="391948"/>
    <lineage>
        <taxon>Bacteria</taxon>
        <taxon>Pseudomonadati</taxon>
        <taxon>Pseudomonadota</taxon>
        <taxon>Alphaproteobacteria</taxon>
        <taxon>Rhodobacterales</taxon>
        <taxon>Roseobacteraceae</taxon>
        <taxon>Lutimaribacter</taxon>
    </lineage>
</organism>
<dbReference type="EMBL" id="FQZZ01000004">
    <property type="protein sequence ID" value="SHK34614.1"/>
    <property type="molecule type" value="Genomic_DNA"/>
</dbReference>
<name>A0A1M6RQC1_9RHOB</name>
<feature type="domain" description="ChrR-like cupin" evidence="1">
    <location>
        <begin position="31"/>
        <end position="82"/>
    </location>
</feature>
<evidence type="ECO:0000313" key="2">
    <source>
        <dbReference type="EMBL" id="SHK34614.1"/>
    </source>
</evidence>